<dbReference type="SMART" id="SM00408">
    <property type="entry name" value="IGc2"/>
    <property type="match status" value="7"/>
</dbReference>
<keyword evidence="4" id="KW-1185">Reference proteome</keyword>
<feature type="domain" description="Ig-like" evidence="1">
    <location>
        <begin position="1417"/>
        <end position="1532"/>
    </location>
</feature>
<dbReference type="KEGG" id="aqu:105315234"/>
<feature type="domain" description="Fibronectin type-III" evidence="2">
    <location>
        <begin position="2002"/>
        <end position="2103"/>
    </location>
</feature>
<proteinExistence type="predicted"/>
<organism evidence="3 4">
    <name type="scientific">Amphimedon queenslandica</name>
    <name type="common">Sponge</name>
    <dbReference type="NCBI Taxonomy" id="400682"/>
    <lineage>
        <taxon>Eukaryota</taxon>
        <taxon>Metazoa</taxon>
        <taxon>Porifera</taxon>
        <taxon>Demospongiae</taxon>
        <taxon>Heteroscleromorpha</taxon>
        <taxon>Haplosclerida</taxon>
        <taxon>Niphatidae</taxon>
        <taxon>Amphimedon</taxon>
    </lineage>
</organism>
<dbReference type="Gene3D" id="2.60.40.10">
    <property type="entry name" value="Immunoglobulins"/>
    <property type="match status" value="11"/>
</dbReference>
<dbReference type="Pfam" id="PF00047">
    <property type="entry name" value="ig"/>
    <property type="match status" value="1"/>
</dbReference>
<feature type="domain" description="Ig-like" evidence="1">
    <location>
        <begin position="1201"/>
        <end position="1309"/>
    </location>
</feature>
<dbReference type="Proteomes" id="UP000007879">
    <property type="component" value="Unassembled WGS sequence"/>
</dbReference>
<dbReference type="InterPro" id="IPR003599">
    <property type="entry name" value="Ig_sub"/>
</dbReference>
<dbReference type="SMART" id="SM00409">
    <property type="entry name" value="IG"/>
    <property type="match status" value="14"/>
</dbReference>
<dbReference type="EnsemblMetazoa" id="XM_011409799.1">
    <property type="protein sequence ID" value="XP_011408101.1"/>
    <property type="gene ID" value="LOC105315234"/>
</dbReference>
<dbReference type="SUPFAM" id="SSF48726">
    <property type="entry name" value="Immunoglobulin"/>
    <property type="match status" value="9"/>
</dbReference>
<evidence type="ECO:0000259" key="1">
    <source>
        <dbReference type="PROSITE" id="PS50835"/>
    </source>
</evidence>
<feature type="domain" description="Ig-like" evidence="1">
    <location>
        <begin position="1539"/>
        <end position="1627"/>
    </location>
</feature>
<feature type="domain" description="Ig-like" evidence="1">
    <location>
        <begin position="104"/>
        <end position="219"/>
    </location>
</feature>
<dbReference type="InterPro" id="IPR036116">
    <property type="entry name" value="FN3_sf"/>
</dbReference>
<sequence length="2199" mass="238155">IPVPNITFTTTTGRSLGESLTLDCTVDVLNELYNISVNISVVKNGELITSATGSGDTTAMIMIDSLRSSDAGDYQCIVNITQSDIDYEFNGMETSQVILTSPTPSVNVEYNATGHLVDGELIEGQFLDIMCIADISQYIDTSVSVTMSWRRNNTVLTNGSDFTISPPVMTNNQYTGVLRINSLRDEVDNGASYNCSVSVTPNTPFIIAGNDNSSAVTLTVARFDVNHVDISINIPSVPVAGDVFNLFCVIIAPPNFVENLTSVRWTYDLEASRDVTSENNDATLVPVVRNENILTSVLTLDPVKTSDARQYYCQATILVFGIIDRTNKELTVHISPPSVSIVADPPTGPIYESTSYFLTCTATVNTTIVDTPVTASVVWSDPSGNVIPTNEARRQVIPPTGNSLVSMLLFQPIDTGLNNDGGTYTCQMIINSGNSLIASSQPTNTTLPVTVESLPPMTVNFSSVGSFEVGQSLTITCTITTVERLVVTPMITFIKMNDTDMEMLSNLNKPYSITTDDTSSVTNYTLILDPVRFEDAGITATYDYQEASDTFILIVDFPPVIVTISKEHDDTLYAGTPFFIKCDIMLDPLVTIPVTVTNQWTHDGTNVPMGSSDATITEGLNMISTLHYNATLMFYPLDNADDSGMYTCNVEVTAPNSYMYLRNTSASANTSIAVNATPVPVLEIVSMGVGEPGEEYMLNCTVTVVDRLIVPPVITWTKRSANNVISVPPVLMTVSNVMSSLYLNFSSLNTSDAGLYTCEASINVSQISMVARSNESWNLSLKIPIPSVDVNRSRENDFLASSNLILTCDISVDPNVDTPFTVNVTWNMTDQQIISGSDFRNKSDSNSMMLADRNRVNISSVMMTSSFNEYKSTLNFTTLSTIPDPNITFTATTDDLYNINVNISIVKNKGLITSTAGSGDATAMIIIDSIRSSDARDYQCIVNITQSDIDYEFNGMETAEVILTLPTPSVIVEYNATGHLVNGELAEGQFLDIMCIADISQYIDTSVSVTMSWRRNNAVLTNGSDFTISPPVMTNNQYTGVLRINSLRDEVDNGASYNCSVSVTPNTPFILAGNDNSSAVILTVSKFDLNHVDISINIPSVPVAGDVFNLSCEIVVPPNFVEDLTSVRWTYDLEASQDVTSENNDATLVPVVRNGNIFTSVLTLDPVKTSDARQYYCQATILAFGTVDRTNRDLTVQISPPSVSIVADPPTGPIYESTGYLLTCTTTVNTTIVNTSVTASVVWTDPSGNVIPTNEARRQVIPPTGNSLVSMLLFQPIDTGLNNDGGTYICQMIINSGNSLIASNQASTTHNVTIQNLPPMTVNFSSVGSVEVGQSLTITCTITTVERLVVTPMITFIKMNETDFEILSNLSITTDDTGSDTNYTLILDPVRFEDAGITATYDYQEDGDSFTLTFDIPPVIVTISKECDDTLYAGTPFFINCDIMLDPLVTIPVTVTNQWTRDGTNVPMGSSDATITEGLNMINTLHYNATLMFYPLDNADDSGMYTCNVEVTAAYNYLYFRNTSASANISITVLATPVPVVQIVSMGITEPGEEYMLNCTVTVVYRLIVSPVITWTKRSANNVISVPPALMNISNVMSSLYLNFSSLNTSDAGLYTCEASINVSQISMVARNNESWNLPLKITIPFFYLHVSQSKESNLLAGSNLILTCDICVDPNVDTPFTVNVTWNMTDQLIINSSDILNNGHPDSMMLVDSDRVNISSVIMRSGFNEYRSIVNFTTLSSIEDSGTYTCIVTIVPDPAYEYVMSSDINYTNINLTVTDPMIGSFSASPDSFLSLETSCPDSDPYDNFTLTCTATKPTIVIPNLVLAWTHNGTIETGTVTTTGGNMTTTVTNTLSFDSSTASDSGTYRCTASITILDSTDIITTSEESIVAIKSQRLPVPAINVTATPGTTTAAISFIIPNIAYTPETYSVKYTGAILQTTEATSIIRMSSSNISAISQEFTIMLAGLEEDNTYTYTVDSTNCLGTTSTVEMSFRTLPAMPVASPINCTNITFLPYNVTLTWTAPVLIDQNGAPVGYNLTCMNTNGVSVGGLHPTQSSTNTMLTITDVMPFTGYTCSLSFINVVGEGPSTQCTFETAQSVPYDSPQNFTSIPDQTSVLFSWIEPSSTNGVIINYNLTVTNLDESKSMSFIIEGNPNQKFIDHNVNDFGPYQNYTASVSASTIIGYGPVATTAGRTLPD</sequence>
<name>A0AAN0IRB8_AMPQE</name>
<dbReference type="SUPFAM" id="SSF49265">
    <property type="entry name" value="Fibronectin type III"/>
    <property type="match status" value="1"/>
</dbReference>
<dbReference type="Pfam" id="PF00041">
    <property type="entry name" value="fn3"/>
    <property type="match status" value="2"/>
</dbReference>
<protein>
    <submittedName>
        <fullName evidence="3">Uncharacterized protein</fullName>
    </submittedName>
</protein>
<dbReference type="InterPro" id="IPR036179">
    <property type="entry name" value="Ig-like_dom_sf"/>
</dbReference>
<dbReference type="InterPro" id="IPR013783">
    <property type="entry name" value="Ig-like_fold"/>
</dbReference>
<feature type="domain" description="Ig-like" evidence="1">
    <location>
        <begin position="1645"/>
        <end position="1754"/>
    </location>
</feature>
<accession>A0AAN0IRB8</accession>
<dbReference type="CDD" id="cd00063">
    <property type="entry name" value="FN3"/>
    <property type="match status" value="2"/>
</dbReference>
<dbReference type="InterPro" id="IPR013151">
    <property type="entry name" value="Immunoglobulin_dom"/>
</dbReference>
<feature type="domain" description="Ig-like" evidence="1">
    <location>
        <begin position="558"/>
        <end position="673"/>
    </location>
</feature>
<evidence type="ECO:0000313" key="3">
    <source>
        <dbReference type="EnsemblMetazoa" id="XP_011408101.1"/>
    </source>
</evidence>
<dbReference type="PROSITE" id="PS50853">
    <property type="entry name" value="FN3"/>
    <property type="match status" value="2"/>
</dbReference>
<dbReference type="InterPro" id="IPR003961">
    <property type="entry name" value="FN3_dom"/>
</dbReference>
<dbReference type="InterPro" id="IPR007110">
    <property type="entry name" value="Ig-like_dom"/>
</dbReference>
<feature type="domain" description="Ig-like" evidence="1">
    <location>
        <begin position="680"/>
        <end position="768"/>
    </location>
</feature>
<dbReference type="SMART" id="SM00060">
    <property type="entry name" value="FN3"/>
    <property type="match status" value="3"/>
</dbReference>
<evidence type="ECO:0000259" key="2">
    <source>
        <dbReference type="PROSITE" id="PS50853"/>
    </source>
</evidence>
<dbReference type="CDD" id="cd00096">
    <property type="entry name" value="Ig"/>
    <property type="match status" value="3"/>
</dbReference>
<feature type="domain" description="Ig-like" evidence="1">
    <location>
        <begin position="1790"/>
        <end position="1891"/>
    </location>
</feature>
<feature type="domain" description="Ig-like" evidence="1">
    <location>
        <begin position="968"/>
        <end position="1085"/>
    </location>
</feature>
<feature type="domain" description="Ig-like" evidence="1">
    <location>
        <begin position="241"/>
        <end position="335"/>
    </location>
</feature>
<feature type="domain" description="Fibronectin type-III" evidence="2">
    <location>
        <begin position="2105"/>
        <end position="2199"/>
    </location>
</feature>
<feature type="domain" description="Ig-like" evidence="1">
    <location>
        <begin position="1105"/>
        <end position="1195"/>
    </location>
</feature>
<dbReference type="PANTHER" id="PTHR45889">
    <property type="entry name" value="IG-LIKE DOMAIN-CONTAINING PROTEIN"/>
    <property type="match status" value="1"/>
</dbReference>
<dbReference type="RefSeq" id="XP_011408101.1">
    <property type="nucleotide sequence ID" value="XM_011409799.1"/>
</dbReference>
<reference evidence="4" key="1">
    <citation type="journal article" date="2010" name="Nature">
        <title>The Amphimedon queenslandica genome and the evolution of animal complexity.</title>
        <authorList>
            <person name="Srivastava M."/>
            <person name="Simakov O."/>
            <person name="Chapman J."/>
            <person name="Fahey B."/>
            <person name="Gauthier M.E."/>
            <person name="Mitros T."/>
            <person name="Richards G.S."/>
            <person name="Conaco C."/>
            <person name="Dacre M."/>
            <person name="Hellsten U."/>
            <person name="Larroux C."/>
            <person name="Putnam N.H."/>
            <person name="Stanke M."/>
            <person name="Adamska M."/>
            <person name="Darling A."/>
            <person name="Degnan S.M."/>
            <person name="Oakley T.H."/>
            <person name="Plachetzki D.C."/>
            <person name="Zhai Y."/>
            <person name="Adamski M."/>
            <person name="Calcino A."/>
            <person name="Cummins S.F."/>
            <person name="Goodstein D.M."/>
            <person name="Harris C."/>
            <person name="Jackson D.J."/>
            <person name="Leys S.P."/>
            <person name="Shu S."/>
            <person name="Woodcroft B.J."/>
            <person name="Vervoort M."/>
            <person name="Kosik K.S."/>
            <person name="Manning G."/>
            <person name="Degnan B.M."/>
            <person name="Rokhsar D.S."/>
        </authorList>
    </citation>
    <scope>NUCLEOTIDE SEQUENCE [LARGE SCALE GENOMIC DNA]</scope>
</reference>
<evidence type="ECO:0000313" key="4">
    <source>
        <dbReference type="Proteomes" id="UP000007879"/>
    </source>
</evidence>
<feature type="domain" description="Ig-like" evidence="1">
    <location>
        <begin position="337"/>
        <end position="444"/>
    </location>
</feature>
<dbReference type="PROSITE" id="PS50835">
    <property type="entry name" value="IG_LIKE"/>
    <property type="match status" value="14"/>
</dbReference>
<feature type="domain" description="Ig-like" evidence="1">
    <location>
        <begin position="786"/>
        <end position="950"/>
    </location>
</feature>
<feature type="domain" description="Ig-like" evidence="1">
    <location>
        <begin position="4"/>
        <end position="86"/>
    </location>
</feature>
<dbReference type="InterPro" id="IPR003598">
    <property type="entry name" value="Ig_sub2"/>
</dbReference>
<dbReference type="GeneID" id="105315234"/>
<dbReference type="PANTHER" id="PTHR45889:SF8">
    <property type="entry name" value="IG-LIKE DOMAIN-CONTAINING PROTEIN"/>
    <property type="match status" value="1"/>
</dbReference>
<reference evidence="3" key="2">
    <citation type="submission" date="2024-06" db="UniProtKB">
        <authorList>
            <consortium name="EnsemblMetazoa"/>
        </authorList>
    </citation>
    <scope>IDENTIFICATION</scope>
</reference>